<evidence type="ECO:0000256" key="1">
    <source>
        <dbReference type="ARBA" id="ARBA00004613"/>
    </source>
</evidence>
<keyword evidence="5 9" id="KW-0295">Fungicide</keyword>
<dbReference type="PANTHER" id="PTHR36788:SF2">
    <property type="entry name" value="DEFENSIN-LIKE PROTEIN 183"/>
    <property type="match status" value="1"/>
</dbReference>
<dbReference type="EMBL" id="KK784922">
    <property type="protein sequence ID" value="KDO61845.1"/>
    <property type="molecule type" value="Genomic_DNA"/>
</dbReference>
<sequence>MKKVSSSPSNASLLFLFSLLAGVTMLVEVKGQICCENYGSCDGRTTPDCNTFCASNRPRGNGSCDATDYCRCFYPCAGRGDKKLCKYYVGPNPQGGCSDEDCDSTCSQKFPGYDQDGHGLCQAVEYPNLACYCIHLC</sequence>
<keyword evidence="8" id="KW-1015">Disulfide bond</keyword>
<accession>A0A067F6T6</accession>
<dbReference type="PaxDb" id="2711-XP_006474221.1"/>
<dbReference type="eggNOG" id="ENOG502R2C7">
    <property type="taxonomic scope" value="Eukaryota"/>
</dbReference>
<evidence type="ECO:0000256" key="5">
    <source>
        <dbReference type="ARBA" id="ARBA00022577"/>
    </source>
</evidence>
<comment type="subcellular location">
    <subcellularLocation>
        <location evidence="1 9">Secreted</location>
    </subcellularLocation>
</comment>
<evidence type="ECO:0000256" key="8">
    <source>
        <dbReference type="ARBA" id="ARBA00023157"/>
    </source>
</evidence>
<dbReference type="GO" id="GO:0050832">
    <property type="term" value="P:defense response to fungus"/>
    <property type="evidence" value="ECO:0007669"/>
    <property type="project" value="UniProtKB-UniRule"/>
</dbReference>
<dbReference type="GO" id="GO:0031640">
    <property type="term" value="P:killing of cells of another organism"/>
    <property type="evidence" value="ECO:0007669"/>
    <property type="project" value="UniProtKB-UniRule"/>
</dbReference>
<protein>
    <recommendedName>
        <fullName evidence="9">Defensin-like protein</fullName>
    </recommendedName>
</protein>
<dbReference type="GO" id="GO:0005576">
    <property type="term" value="C:extracellular region"/>
    <property type="evidence" value="ECO:0007669"/>
    <property type="project" value="UniProtKB-SubCell"/>
</dbReference>
<reference evidence="10 11" key="1">
    <citation type="submission" date="2014-04" db="EMBL/GenBank/DDBJ databases">
        <authorList>
            <consortium name="International Citrus Genome Consortium"/>
            <person name="Gmitter F."/>
            <person name="Chen C."/>
            <person name="Farmerie W."/>
            <person name="Harkins T."/>
            <person name="Desany B."/>
            <person name="Mohiuddin M."/>
            <person name="Kodira C."/>
            <person name="Borodovsky M."/>
            <person name="Lomsadze A."/>
            <person name="Burns P."/>
            <person name="Jenkins J."/>
            <person name="Prochnik S."/>
            <person name="Shu S."/>
            <person name="Chapman J."/>
            <person name="Pitluck S."/>
            <person name="Schmutz J."/>
            <person name="Rokhsar D."/>
        </authorList>
    </citation>
    <scope>NUCLEOTIDE SEQUENCE</scope>
</reference>
<evidence type="ECO:0000313" key="11">
    <source>
        <dbReference type="Proteomes" id="UP000027120"/>
    </source>
</evidence>
<keyword evidence="4 9" id="KW-0929">Antimicrobial</keyword>
<keyword evidence="11" id="KW-1185">Reference proteome</keyword>
<keyword evidence="3 9" id="KW-0964">Secreted</keyword>
<proteinExistence type="inferred from homology"/>
<comment type="similarity">
    <text evidence="2 9">Belongs to the DEFL family.</text>
</comment>
<evidence type="ECO:0000256" key="7">
    <source>
        <dbReference type="ARBA" id="ARBA00022821"/>
    </source>
</evidence>
<evidence type="ECO:0000313" key="10">
    <source>
        <dbReference type="EMBL" id="KDO61845.1"/>
    </source>
</evidence>
<evidence type="ECO:0000256" key="2">
    <source>
        <dbReference type="ARBA" id="ARBA00006722"/>
    </source>
</evidence>
<dbReference type="SMR" id="A0A067F6T6"/>
<dbReference type="InterPro" id="IPR039641">
    <property type="entry name" value="LCR"/>
</dbReference>
<dbReference type="Proteomes" id="UP000027120">
    <property type="component" value="Unassembled WGS sequence"/>
</dbReference>
<feature type="signal peptide" evidence="9">
    <location>
        <begin position="1"/>
        <end position="31"/>
    </location>
</feature>
<evidence type="ECO:0000256" key="4">
    <source>
        <dbReference type="ARBA" id="ARBA00022529"/>
    </source>
</evidence>
<feature type="chain" id="PRO_5027150668" description="Defensin-like protein" evidence="9">
    <location>
        <begin position="32"/>
        <end position="137"/>
    </location>
</feature>
<keyword evidence="7 9" id="KW-0611">Plant defense</keyword>
<dbReference type="PANTHER" id="PTHR36788">
    <property type="entry name" value="DEFENSIN-LIKE PROTEIN 183"/>
    <property type="match status" value="1"/>
</dbReference>
<evidence type="ECO:0000256" key="3">
    <source>
        <dbReference type="ARBA" id="ARBA00022525"/>
    </source>
</evidence>
<evidence type="ECO:0000256" key="6">
    <source>
        <dbReference type="ARBA" id="ARBA00022729"/>
    </source>
</evidence>
<evidence type="ECO:0000256" key="9">
    <source>
        <dbReference type="RuleBase" id="RU367109"/>
    </source>
</evidence>
<name>A0A067F6T6_CITSI</name>
<dbReference type="AlphaFoldDB" id="A0A067F6T6"/>
<keyword evidence="6 9" id="KW-0732">Signal</keyword>
<organism evidence="10 11">
    <name type="scientific">Citrus sinensis</name>
    <name type="common">Sweet orange</name>
    <name type="synonym">Citrus aurantium var. sinensis</name>
    <dbReference type="NCBI Taxonomy" id="2711"/>
    <lineage>
        <taxon>Eukaryota</taxon>
        <taxon>Viridiplantae</taxon>
        <taxon>Streptophyta</taxon>
        <taxon>Embryophyta</taxon>
        <taxon>Tracheophyta</taxon>
        <taxon>Spermatophyta</taxon>
        <taxon>Magnoliopsida</taxon>
        <taxon>eudicotyledons</taxon>
        <taxon>Gunneridae</taxon>
        <taxon>Pentapetalae</taxon>
        <taxon>rosids</taxon>
        <taxon>malvids</taxon>
        <taxon>Sapindales</taxon>
        <taxon>Rutaceae</taxon>
        <taxon>Aurantioideae</taxon>
        <taxon>Citrus</taxon>
    </lineage>
</organism>
<gene>
    <name evidence="10" type="ORF">CISIN_1g044723mg</name>
</gene>